<gene>
    <name evidence="1" type="ORF">H9824_03795</name>
</gene>
<sequence length="98" mass="11800">MICNFTQISRVFYTHDQVEDQLIPHRTCILQDEDENEYLTVLHGEDAERPWHVGDEVICEMTFRVNKRHGRAYQEVVVKDMLLLTELYDFIDQEEERL</sequence>
<reference evidence="1" key="2">
    <citation type="submission" date="2021-04" db="EMBL/GenBank/DDBJ databases">
        <authorList>
            <person name="Gilroy R."/>
        </authorList>
    </citation>
    <scope>NUCLEOTIDE SEQUENCE</scope>
    <source>
        <strain evidence="1">Gambia2-208</strain>
    </source>
</reference>
<dbReference type="EMBL" id="DXCV01000032">
    <property type="protein sequence ID" value="HIY87815.1"/>
    <property type="molecule type" value="Genomic_DNA"/>
</dbReference>
<organism evidence="1 2">
    <name type="scientific">Candidatus Bacteroides pullicola</name>
    <dbReference type="NCBI Taxonomy" id="2838475"/>
    <lineage>
        <taxon>Bacteria</taxon>
        <taxon>Pseudomonadati</taxon>
        <taxon>Bacteroidota</taxon>
        <taxon>Bacteroidia</taxon>
        <taxon>Bacteroidales</taxon>
        <taxon>Bacteroidaceae</taxon>
        <taxon>Bacteroides</taxon>
    </lineage>
</organism>
<evidence type="ECO:0000313" key="1">
    <source>
        <dbReference type="EMBL" id="HIY87815.1"/>
    </source>
</evidence>
<protein>
    <submittedName>
        <fullName evidence="1">Uncharacterized protein</fullName>
    </submittedName>
</protein>
<comment type="caution">
    <text evidence="1">The sequence shown here is derived from an EMBL/GenBank/DDBJ whole genome shotgun (WGS) entry which is preliminary data.</text>
</comment>
<proteinExistence type="predicted"/>
<evidence type="ECO:0000313" key="2">
    <source>
        <dbReference type="Proteomes" id="UP000886851"/>
    </source>
</evidence>
<dbReference type="AlphaFoldDB" id="A0A9D1ZGN2"/>
<reference evidence="1" key="1">
    <citation type="journal article" date="2021" name="PeerJ">
        <title>Extensive microbial diversity within the chicken gut microbiome revealed by metagenomics and culture.</title>
        <authorList>
            <person name="Gilroy R."/>
            <person name="Ravi A."/>
            <person name="Getino M."/>
            <person name="Pursley I."/>
            <person name="Horton D.L."/>
            <person name="Alikhan N.F."/>
            <person name="Baker D."/>
            <person name="Gharbi K."/>
            <person name="Hall N."/>
            <person name="Watson M."/>
            <person name="Adriaenssens E.M."/>
            <person name="Foster-Nyarko E."/>
            <person name="Jarju S."/>
            <person name="Secka A."/>
            <person name="Antonio M."/>
            <person name="Oren A."/>
            <person name="Chaudhuri R.R."/>
            <person name="La Ragione R."/>
            <person name="Hildebrand F."/>
            <person name="Pallen M.J."/>
        </authorList>
    </citation>
    <scope>NUCLEOTIDE SEQUENCE</scope>
    <source>
        <strain evidence="1">Gambia2-208</strain>
    </source>
</reference>
<name>A0A9D1ZGN2_9BACE</name>
<accession>A0A9D1ZGN2</accession>
<dbReference type="Proteomes" id="UP000886851">
    <property type="component" value="Unassembled WGS sequence"/>
</dbReference>